<dbReference type="InterPro" id="IPR003131">
    <property type="entry name" value="T1-type_BTB"/>
</dbReference>
<dbReference type="OrthoDB" id="2414723at2759"/>
<dbReference type="EMBL" id="NEDP02004063">
    <property type="protein sequence ID" value="OWF46897.1"/>
    <property type="molecule type" value="Genomic_DNA"/>
</dbReference>
<keyword evidence="3" id="KW-1185">Reference proteome</keyword>
<dbReference type="STRING" id="6573.A0A210QDQ7"/>
<dbReference type="SMART" id="SM00225">
    <property type="entry name" value="BTB"/>
    <property type="match status" value="1"/>
</dbReference>
<sequence length="253" mass="29102">MTEEIDKFPSVVELNVGGRHFTTSLLTLTKSEGTMLSAMFSGSYNVKKDKNGRYFIDADGDTFVHVLNYLRYGELPPAQHVQSVYRDAVYFGLHGLSEQLERYPSMLSKIQRDAYRTQFPGYQDVLVKIIDTVTDSNKKIIDTTSDIFIVLFSKVKKNKLPNFDKNHVCAYKPKNRENKHADVSLGPWDVPTKEKDVMNCINFDLKEQGFVVTHDSLGQCNYMCEKIPGSPGQLLVENCRYAMFRVTFHWWKM</sequence>
<dbReference type="Proteomes" id="UP000242188">
    <property type="component" value="Unassembled WGS sequence"/>
</dbReference>
<dbReference type="PANTHER" id="PTHR14499:SF145">
    <property type="entry name" value="POTASSIUM CHANNEL REGULATORY PROTEIN-LIKE"/>
    <property type="match status" value="1"/>
</dbReference>
<evidence type="ECO:0000313" key="3">
    <source>
        <dbReference type="Proteomes" id="UP000242188"/>
    </source>
</evidence>
<organism evidence="2 3">
    <name type="scientific">Mizuhopecten yessoensis</name>
    <name type="common">Japanese scallop</name>
    <name type="synonym">Patinopecten yessoensis</name>
    <dbReference type="NCBI Taxonomy" id="6573"/>
    <lineage>
        <taxon>Eukaryota</taxon>
        <taxon>Metazoa</taxon>
        <taxon>Spiralia</taxon>
        <taxon>Lophotrochozoa</taxon>
        <taxon>Mollusca</taxon>
        <taxon>Bivalvia</taxon>
        <taxon>Autobranchia</taxon>
        <taxon>Pteriomorphia</taxon>
        <taxon>Pectinida</taxon>
        <taxon>Pectinoidea</taxon>
        <taxon>Pectinidae</taxon>
        <taxon>Mizuhopecten</taxon>
    </lineage>
</organism>
<evidence type="ECO:0000313" key="2">
    <source>
        <dbReference type="EMBL" id="OWF46897.1"/>
    </source>
</evidence>
<dbReference type="Pfam" id="PF02214">
    <property type="entry name" value="BTB_2"/>
    <property type="match status" value="1"/>
</dbReference>
<reference evidence="2 3" key="1">
    <citation type="journal article" date="2017" name="Nat. Ecol. Evol.">
        <title>Scallop genome provides insights into evolution of bilaterian karyotype and development.</title>
        <authorList>
            <person name="Wang S."/>
            <person name="Zhang J."/>
            <person name="Jiao W."/>
            <person name="Li J."/>
            <person name="Xun X."/>
            <person name="Sun Y."/>
            <person name="Guo X."/>
            <person name="Huan P."/>
            <person name="Dong B."/>
            <person name="Zhang L."/>
            <person name="Hu X."/>
            <person name="Sun X."/>
            <person name="Wang J."/>
            <person name="Zhao C."/>
            <person name="Wang Y."/>
            <person name="Wang D."/>
            <person name="Huang X."/>
            <person name="Wang R."/>
            <person name="Lv J."/>
            <person name="Li Y."/>
            <person name="Zhang Z."/>
            <person name="Liu B."/>
            <person name="Lu W."/>
            <person name="Hui Y."/>
            <person name="Liang J."/>
            <person name="Zhou Z."/>
            <person name="Hou R."/>
            <person name="Li X."/>
            <person name="Liu Y."/>
            <person name="Li H."/>
            <person name="Ning X."/>
            <person name="Lin Y."/>
            <person name="Zhao L."/>
            <person name="Xing Q."/>
            <person name="Dou J."/>
            <person name="Li Y."/>
            <person name="Mao J."/>
            <person name="Guo H."/>
            <person name="Dou H."/>
            <person name="Li T."/>
            <person name="Mu C."/>
            <person name="Jiang W."/>
            <person name="Fu Q."/>
            <person name="Fu X."/>
            <person name="Miao Y."/>
            <person name="Liu J."/>
            <person name="Yu Q."/>
            <person name="Li R."/>
            <person name="Liao H."/>
            <person name="Li X."/>
            <person name="Kong Y."/>
            <person name="Jiang Z."/>
            <person name="Chourrout D."/>
            <person name="Li R."/>
            <person name="Bao Z."/>
        </authorList>
    </citation>
    <scope>NUCLEOTIDE SEQUENCE [LARGE SCALE GENOMIC DNA]</scope>
    <source>
        <strain evidence="2 3">PY_sf001</strain>
    </source>
</reference>
<comment type="caution">
    <text evidence="2">The sequence shown here is derived from an EMBL/GenBank/DDBJ whole genome shotgun (WGS) entry which is preliminary data.</text>
</comment>
<dbReference type="Pfam" id="PF25611">
    <property type="entry name" value="KCTD_C"/>
    <property type="match status" value="1"/>
</dbReference>
<dbReference type="AlphaFoldDB" id="A0A210QDQ7"/>
<dbReference type="PANTHER" id="PTHR14499">
    <property type="entry name" value="POTASSIUM CHANNEL TETRAMERIZATION DOMAIN-CONTAINING"/>
    <property type="match status" value="1"/>
</dbReference>
<proteinExistence type="predicted"/>
<dbReference type="InterPro" id="IPR011333">
    <property type="entry name" value="SKP1/BTB/POZ_sf"/>
</dbReference>
<dbReference type="Gene3D" id="3.30.710.10">
    <property type="entry name" value="Potassium Channel Kv1.1, Chain A"/>
    <property type="match status" value="1"/>
</dbReference>
<dbReference type="InterPro" id="IPR000210">
    <property type="entry name" value="BTB/POZ_dom"/>
</dbReference>
<accession>A0A210QDQ7</accession>
<gene>
    <name evidence="2" type="ORF">KP79_PYT14963</name>
</gene>
<dbReference type="InterPro" id="IPR057890">
    <property type="entry name" value="KCTD7/14_C"/>
</dbReference>
<name>A0A210QDQ7_MIZYE</name>
<dbReference type="SUPFAM" id="SSF54695">
    <property type="entry name" value="POZ domain"/>
    <property type="match status" value="1"/>
</dbReference>
<evidence type="ECO:0000259" key="1">
    <source>
        <dbReference type="SMART" id="SM00225"/>
    </source>
</evidence>
<protein>
    <submittedName>
        <fullName evidence="2">BTB/POZ domain-containing protein KCTD7</fullName>
    </submittedName>
</protein>
<dbReference type="GO" id="GO:0051260">
    <property type="term" value="P:protein homooligomerization"/>
    <property type="evidence" value="ECO:0007669"/>
    <property type="project" value="InterPro"/>
</dbReference>
<feature type="domain" description="BTB" evidence="1">
    <location>
        <begin position="10"/>
        <end position="108"/>
    </location>
</feature>